<feature type="domain" description="Phosphodiester glycosidase" evidence="1">
    <location>
        <begin position="228"/>
        <end position="363"/>
    </location>
</feature>
<dbReference type="EMBL" id="JBEPMX010000004">
    <property type="protein sequence ID" value="MET3683061.1"/>
    <property type="molecule type" value="Genomic_DNA"/>
</dbReference>
<keyword evidence="3" id="KW-1185">Reference proteome</keyword>
<dbReference type="Pfam" id="PF09992">
    <property type="entry name" value="NAGPA"/>
    <property type="match status" value="1"/>
</dbReference>
<dbReference type="PANTHER" id="PTHR40446:SF2">
    <property type="entry name" value="N-ACETYLGLUCOSAMINE-1-PHOSPHODIESTER ALPHA-N-ACETYLGLUCOSAMINIDASE"/>
    <property type="match status" value="1"/>
</dbReference>
<accession>A0ABV2KU03</accession>
<gene>
    <name evidence="2" type="ORF">ABID56_001151</name>
</gene>
<evidence type="ECO:0000313" key="2">
    <source>
        <dbReference type="EMBL" id="MET3683061.1"/>
    </source>
</evidence>
<evidence type="ECO:0000259" key="1">
    <source>
        <dbReference type="Pfam" id="PF09992"/>
    </source>
</evidence>
<evidence type="ECO:0000313" key="3">
    <source>
        <dbReference type="Proteomes" id="UP001549167"/>
    </source>
</evidence>
<reference evidence="2 3" key="1">
    <citation type="submission" date="2024-06" db="EMBL/GenBank/DDBJ databases">
        <title>Genomic Encyclopedia of Type Strains, Phase IV (KMG-IV): sequencing the most valuable type-strain genomes for metagenomic binning, comparative biology and taxonomic classification.</title>
        <authorList>
            <person name="Goeker M."/>
        </authorList>
    </citation>
    <scope>NUCLEOTIDE SEQUENCE [LARGE SCALE GENOMIC DNA]</scope>
    <source>
        <strain evidence="2 3">DSM 23520</strain>
    </source>
</reference>
<name>A0ABV2KU03_9BACI</name>
<proteinExistence type="predicted"/>
<organism evidence="2 3">
    <name type="scientific">Alkalibacillus flavidus</name>
    <dbReference type="NCBI Taxonomy" id="546021"/>
    <lineage>
        <taxon>Bacteria</taxon>
        <taxon>Bacillati</taxon>
        <taxon>Bacillota</taxon>
        <taxon>Bacilli</taxon>
        <taxon>Bacillales</taxon>
        <taxon>Bacillaceae</taxon>
        <taxon>Alkalibacillus</taxon>
    </lineage>
</organism>
<sequence length="366" mass="41991">MKRFFEPVIRHVKRFKTSDTKKTITQMPVSEGLHYSKLHVRHRHVMHVLTFDWSSSSLQLDWQHDDRLQALDQFDQSSAVARINGSFFNPKSQKPVYMMAENDQLTNVGTLSGENGYMQTPKAFGVTHDDEPVIDSFQLRARVKSQHETFNVKHFNVLNQDEEVLYTDSTFQYSISEGDTLVFIEVGNYLPMGWGQHHVGYINQIRQADRSETLIIPNNEIILKLPYSSNLKPGDTISLSFDIDDRWKDMRWIVASGPELVKGGEPNLDICPERFVAKKRAPRTVVAINHKRHEIYFMTVEGKYLTYHQGMSLVELSYWLAEWGADQALNLDGGSSSTMIVEDEVVNRPSAGVLEPIHNAFFITKK</sequence>
<dbReference type="RefSeq" id="WP_354219656.1">
    <property type="nucleotide sequence ID" value="NZ_JBEPMX010000004.1"/>
</dbReference>
<protein>
    <recommendedName>
        <fullName evidence="1">Phosphodiester glycosidase domain-containing protein</fullName>
    </recommendedName>
</protein>
<dbReference type="Proteomes" id="UP001549167">
    <property type="component" value="Unassembled WGS sequence"/>
</dbReference>
<comment type="caution">
    <text evidence="2">The sequence shown here is derived from an EMBL/GenBank/DDBJ whole genome shotgun (WGS) entry which is preliminary data.</text>
</comment>
<dbReference type="InterPro" id="IPR018711">
    <property type="entry name" value="NAGPA"/>
</dbReference>
<dbReference type="PANTHER" id="PTHR40446">
    <property type="entry name" value="N-ACETYLGLUCOSAMINE-1-PHOSPHODIESTER ALPHA-N-ACETYLGLUCOSAMINIDASE"/>
    <property type="match status" value="1"/>
</dbReference>